<dbReference type="AlphaFoldDB" id="A0A917Q3M2"/>
<evidence type="ECO:0000313" key="3">
    <source>
        <dbReference type="EMBL" id="GGK07180.1"/>
    </source>
</evidence>
<protein>
    <recommendedName>
        <fullName evidence="2">GspL cytoplasmic actin-ATPase-like domain-containing protein</fullName>
    </recommendedName>
</protein>
<feature type="transmembrane region" description="Helical" evidence="1">
    <location>
        <begin position="198"/>
        <end position="219"/>
    </location>
</feature>
<keyword evidence="1" id="KW-0472">Membrane</keyword>
<organism evidence="3 4">
    <name type="scientific">Pseudomonas matsuisoli</name>
    <dbReference type="NCBI Taxonomy" id="1515666"/>
    <lineage>
        <taxon>Bacteria</taxon>
        <taxon>Pseudomonadati</taxon>
        <taxon>Pseudomonadota</taxon>
        <taxon>Gammaproteobacteria</taxon>
        <taxon>Pseudomonadales</taxon>
        <taxon>Pseudomonadaceae</taxon>
        <taxon>Pseudomonas</taxon>
    </lineage>
</organism>
<evidence type="ECO:0000259" key="2">
    <source>
        <dbReference type="Pfam" id="PF05134"/>
    </source>
</evidence>
<comment type="caution">
    <text evidence="3">The sequence shown here is derived from an EMBL/GenBank/DDBJ whole genome shotgun (WGS) entry which is preliminary data.</text>
</comment>
<feature type="domain" description="GspL cytoplasmic actin-ATPase-like" evidence="2">
    <location>
        <begin position="19"/>
        <end position="131"/>
    </location>
</feature>
<dbReference type="RefSeq" id="WP_188985333.1">
    <property type="nucleotide sequence ID" value="NZ_BMPO01000009.1"/>
</dbReference>
<dbReference type="Gene3D" id="3.30.420.380">
    <property type="match status" value="1"/>
</dbReference>
<dbReference type="EMBL" id="BMPO01000009">
    <property type="protein sequence ID" value="GGK07180.1"/>
    <property type="molecule type" value="Genomic_DNA"/>
</dbReference>
<reference evidence="3" key="2">
    <citation type="submission" date="2020-09" db="EMBL/GenBank/DDBJ databases">
        <authorList>
            <person name="Sun Q."/>
            <person name="Ohkuma M."/>
        </authorList>
    </citation>
    <scope>NUCLEOTIDE SEQUENCE</scope>
    <source>
        <strain evidence="3">JCM 30078</strain>
    </source>
</reference>
<dbReference type="Proteomes" id="UP000635983">
    <property type="component" value="Unassembled WGS sequence"/>
</dbReference>
<accession>A0A917Q3M2</accession>
<name>A0A917Q3M2_9PSED</name>
<dbReference type="SUPFAM" id="SSF53067">
    <property type="entry name" value="Actin-like ATPase domain"/>
    <property type="match status" value="1"/>
</dbReference>
<dbReference type="InterPro" id="IPR024230">
    <property type="entry name" value="GspL_cyto_dom"/>
</dbReference>
<keyword evidence="4" id="KW-1185">Reference proteome</keyword>
<reference evidence="3" key="1">
    <citation type="journal article" date="2014" name="Int. J. Syst. Evol. Microbiol.">
        <title>Complete genome sequence of Corynebacterium casei LMG S-19264T (=DSM 44701T), isolated from a smear-ripened cheese.</title>
        <authorList>
            <consortium name="US DOE Joint Genome Institute (JGI-PGF)"/>
            <person name="Walter F."/>
            <person name="Albersmeier A."/>
            <person name="Kalinowski J."/>
            <person name="Ruckert C."/>
        </authorList>
    </citation>
    <scope>NUCLEOTIDE SEQUENCE</scope>
    <source>
        <strain evidence="3">JCM 30078</strain>
    </source>
</reference>
<proteinExistence type="predicted"/>
<evidence type="ECO:0000313" key="4">
    <source>
        <dbReference type="Proteomes" id="UP000635983"/>
    </source>
</evidence>
<sequence length="353" mass="38685">MPGEHNSVAQLRFGEGEGDASSVVILLHGQDCTLFDIAAPKGIRQNEWGTLIEDLTLDDPKDLHIVCLGRHAGRLQLLVMARELIEAWRAFCDEGGLNVAACWVDFQRLPAPGGDNAVCQLDGETVLLRANIEGVEHWLCWPHDQFERLPPVLAAKSLEWVQGDMSGVACAPEAVNLWPGRTSRRPRAGSPIGSFPRALLLVMLITVTLAGLLAVVLYWQANRQEASLEQAIGERLGISGAALDVQRVRRTVDFALAFDARRHAEERQQQRFAQALSGWLAENRGWSIRGWSQDASRLTFSLVSAAGDLAEELRDVVAADMGVPIAQISLTEVDDGIELTFDPTTETSIDRPD</sequence>
<evidence type="ECO:0000256" key="1">
    <source>
        <dbReference type="SAM" id="Phobius"/>
    </source>
</evidence>
<dbReference type="Pfam" id="PF05134">
    <property type="entry name" value="T2SSL"/>
    <property type="match status" value="1"/>
</dbReference>
<keyword evidence="1" id="KW-1133">Transmembrane helix</keyword>
<gene>
    <name evidence="3" type="ORF">GCM10009304_36750</name>
</gene>
<keyword evidence="1" id="KW-0812">Transmembrane</keyword>
<dbReference type="InterPro" id="IPR043129">
    <property type="entry name" value="ATPase_NBD"/>
</dbReference>